<reference evidence="1" key="1">
    <citation type="submission" date="2019-08" db="EMBL/GenBank/DDBJ databases">
        <authorList>
            <person name="Kucharzyk K."/>
            <person name="Murdoch R.W."/>
            <person name="Higgins S."/>
            <person name="Loffler F."/>
        </authorList>
    </citation>
    <scope>NUCLEOTIDE SEQUENCE</scope>
</reference>
<proteinExistence type="predicted"/>
<sequence>MLDPRQRKHRQVAKRYAVLLFPREADEQSPARLPRHRRRGERRYRHAVLRKPLGHQRVILLRGEARLHLRARKQRGKRIRADEAGCV</sequence>
<dbReference type="AlphaFoldDB" id="A0A645FKC8"/>
<evidence type="ECO:0000313" key="1">
    <source>
        <dbReference type="EMBL" id="MPN14420.1"/>
    </source>
</evidence>
<comment type="caution">
    <text evidence="1">The sequence shown here is derived from an EMBL/GenBank/DDBJ whole genome shotgun (WGS) entry which is preliminary data.</text>
</comment>
<protein>
    <submittedName>
        <fullName evidence="1">Uncharacterized protein</fullName>
    </submittedName>
</protein>
<gene>
    <name evidence="1" type="ORF">SDC9_161747</name>
</gene>
<dbReference type="EMBL" id="VSSQ01061050">
    <property type="protein sequence ID" value="MPN14420.1"/>
    <property type="molecule type" value="Genomic_DNA"/>
</dbReference>
<organism evidence="1">
    <name type="scientific">bioreactor metagenome</name>
    <dbReference type="NCBI Taxonomy" id="1076179"/>
    <lineage>
        <taxon>unclassified sequences</taxon>
        <taxon>metagenomes</taxon>
        <taxon>ecological metagenomes</taxon>
    </lineage>
</organism>
<name>A0A645FKC8_9ZZZZ</name>
<accession>A0A645FKC8</accession>